<evidence type="ECO:0000313" key="7">
    <source>
        <dbReference type="EnsemblPlants" id="AES97913"/>
    </source>
</evidence>
<accession>G7KA11</accession>
<feature type="domain" description="SHSP" evidence="5">
    <location>
        <begin position="30"/>
        <end position="136"/>
    </location>
</feature>
<evidence type="ECO:0000259" key="5">
    <source>
        <dbReference type="PROSITE" id="PS01031"/>
    </source>
</evidence>
<evidence type="ECO:0000256" key="1">
    <source>
        <dbReference type="ARBA" id="ARBA00023016"/>
    </source>
</evidence>
<dbReference type="GO" id="GO:0042542">
    <property type="term" value="P:response to hydrogen peroxide"/>
    <property type="evidence" value="ECO:0000318"/>
    <property type="project" value="GO_Central"/>
</dbReference>
<evidence type="ECO:0000256" key="2">
    <source>
        <dbReference type="PROSITE-ProRule" id="PRU00285"/>
    </source>
</evidence>
<dbReference type="GO" id="GO:0051082">
    <property type="term" value="F:unfolded protein binding"/>
    <property type="evidence" value="ECO:0000318"/>
    <property type="project" value="GO_Central"/>
</dbReference>
<dbReference type="STRING" id="3880.G7KA11"/>
<dbReference type="eggNOG" id="KOG0710">
    <property type="taxonomic scope" value="Eukaryota"/>
</dbReference>
<evidence type="ECO:0000313" key="8">
    <source>
        <dbReference type="Proteomes" id="UP000002051"/>
    </source>
</evidence>
<sequence>MTGSDPDSVGRFPTRTKGSLLPSMDSPNPLLADHFPNPFWVAEQTPFGIEKDQSAMTDIVDWKETSDEHVIMMENSVLRVIGERKKEQENKSDRWHRVERMCGKFWRQLRLPENVDLDSIKTKMEDGVLTLTFFII</sequence>
<accession>A0A0C3XLM7</accession>
<dbReference type="AlphaFoldDB" id="G7KA11"/>
<dbReference type="SUPFAM" id="SSF49764">
    <property type="entry name" value="HSP20-like chaperones"/>
    <property type="match status" value="1"/>
</dbReference>
<reference evidence="6 8" key="1">
    <citation type="journal article" date="2011" name="Nature">
        <title>The Medicago genome provides insight into the evolution of rhizobial symbioses.</title>
        <authorList>
            <person name="Young N.D."/>
            <person name="Debelle F."/>
            <person name="Oldroyd G.E."/>
            <person name="Geurts R."/>
            <person name="Cannon S.B."/>
            <person name="Udvardi M.K."/>
            <person name="Benedito V.A."/>
            <person name="Mayer K.F."/>
            <person name="Gouzy J."/>
            <person name="Schoof H."/>
            <person name="Van de Peer Y."/>
            <person name="Proost S."/>
            <person name="Cook D.R."/>
            <person name="Meyers B.C."/>
            <person name="Spannagl M."/>
            <person name="Cheung F."/>
            <person name="De Mita S."/>
            <person name="Krishnakumar V."/>
            <person name="Gundlach H."/>
            <person name="Zhou S."/>
            <person name="Mudge J."/>
            <person name="Bharti A.K."/>
            <person name="Murray J.D."/>
            <person name="Naoumkina M.A."/>
            <person name="Rosen B."/>
            <person name="Silverstein K.A."/>
            <person name="Tang H."/>
            <person name="Rombauts S."/>
            <person name="Zhao P.X."/>
            <person name="Zhou P."/>
            <person name="Barbe V."/>
            <person name="Bardou P."/>
            <person name="Bechner M."/>
            <person name="Bellec A."/>
            <person name="Berger A."/>
            <person name="Berges H."/>
            <person name="Bidwell S."/>
            <person name="Bisseling T."/>
            <person name="Choisne N."/>
            <person name="Couloux A."/>
            <person name="Denny R."/>
            <person name="Deshpande S."/>
            <person name="Dai X."/>
            <person name="Doyle J.J."/>
            <person name="Dudez A.M."/>
            <person name="Farmer A.D."/>
            <person name="Fouteau S."/>
            <person name="Franken C."/>
            <person name="Gibelin C."/>
            <person name="Gish J."/>
            <person name="Goldstein S."/>
            <person name="Gonzalez A.J."/>
            <person name="Green P.J."/>
            <person name="Hallab A."/>
            <person name="Hartog M."/>
            <person name="Hua A."/>
            <person name="Humphray S.J."/>
            <person name="Jeong D.H."/>
            <person name="Jing Y."/>
            <person name="Jocker A."/>
            <person name="Kenton S.M."/>
            <person name="Kim D.J."/>
            <person name="Klee K."/>
            <person name="Lai H."/>
            <person name="Lang C."/>
            <person name="Lin S."/>
            <person name="Macmil S.L."/>
            <person name="Magdelenat G."/>
            <person name="Matthews L."/>
            <person name="McCorrison J."/>
            <person name="Monaghan E.L."/>
            <person name="Mun J.H."/>
            <person name="Najar F.Z."/>
            <person name="Nicholson C."/>
            <person name="Noirot C."/>
            <person name="O'Bleness M."/>
            <person name="Paule C.R."/>
            <person name="Poulain J."/>
            <person name="Prion F."/>
            <person name="Qin B."/>
            <person name="Qu C."/>
            <person name="Retzel E.F."/>
            <person name="Riddle C."/>
            <person name="Sallet E."/>
            <person name="Samain S."/>
            <person name="Samson N."/>
            <person name="Sanders I."/>
            <person name="Saurat O."/>
            <person name="Scarpelli C."/>
            <person name="Schiex T."/>
            <person name="Segurens B."/>
            <person name="Severin A.J."/>
            <person name="Sherrier D.J."/>
            <person name="Shi R."/>
            <person name="Sims S."/>
            <person name="Singer S.R."/>
            <person name="Sinharoy S."/>
            <person name="Sterck L."/>
            <person name="Viollet A."/>
            <person name="Wang B.B."/>
            <person name="Wang K."/>
            <person name="Wang M."/>
            <person name="Wang X."/>
            <person name="Warfsmann J."/>
            <person name="Weissenbach J."/>
            <person name="White D.D."/>
            <person name="White J.D."/>
            <person name="Wiley G.B."/>
            <person name="Wincker P."/>
            <person name="Xing Y."/>
            <person name="Yang L."/>
            <person name="Yao Z."/>
            <person name="Ying F."/>
            <person name="Zhai J."/>
            <person name="Zhou L."/>
            <person name="Zuber A."/>
            <person name="Denarie J."/>
            <person name="Dixon R.A."/>
            <person name="May G.D."/>
            <person name="Schwartz D.C."/>
            <person name="Rogers J."/>
            <person name="Quetier F."/>
            <person name="Town C.D."/>
            <person name="Roe B.A."/>
        </authorList>
    </citation>
    <scope>NUCLEOTIDE SEQUENCE [LARGE SCALE GENOMIC DNA]</scope>
    <source>
        <strain evidence="6">A17</strain>
        <strain evidence="7 8">cv. Jemalong A17</strain>
    </source>
</reference>
<dbReference type="GO" id="GO:0006457">
    <property type="term" value="P:protein folding"/>
    <property type="evidence" value="ECO:0000318"/>
    <property type="project" value="GO_Central"/>
</dbReference>
<reference evidence="7" key="3">
    <citation type="submission" date="2015-04" db="UniProtKB">
        <authorList>
            <consortium name="EnsemblPlants"/>
        </authorList>
    </citation>
    <scope>IDENTIFICATION</scope>
    <source>
        <strain evidence="7">cv. Jemalong A17</strain>
    </source>
</reference>
<reference evidence="6 8" key="2">
    <citation type="journal article" date="2014" name="BMC Genomics">
        <title>An improved genome release (version Mt4.0) for the model legume Medicago truncatula.</title>
        <authorList>
            <person name="Tang H."/>
            <person name="Krishnakumar V."/>
            <person name="Bidwell S."/>
            <person name="Rosen B."/>
            <person name="Chan A."/>
            <person name="Zhou S."/>
            <person name="Gentzbittel L."/>
            <person name="Childs K.L."/>
            <person name="Yandell M."/>
            <person name="Gundlach H."/>
            <person name="Mayer K.F."/>
            <person name="Schwartz D.C."/>
            <person name="Town C.D."/>
        </authorList>
    </citation>
    <scope>GENOME REANNOTATION</scope>
    <source>
        <strain evidence="7 8">cv. Jemalong A17</strain>
    </source>
</reference>
<dbReference type="EMBL" id="CM001221">
    <property type="protein sequence ID" value="AES97913.2"/>
    <property type="molecule type" value="Genomic_DNA"/>
</dbReference>
<dbReference type="GO" id="GO:0009408">
    <property type="term" value="P:response to heat"/>
    <property type="evidence" value="ECO:0000318"/>
    <property type="project" value="GO_Central"/>
</dbReference>
<evidence type="ECO:0000256" key="4">
    <source>
        <dbReference type="SAM" id="MobiDB-lite"/>
    </source>
</evidence>
<dbReference type="GO" id="GO:0009651">
    <property type="term" value="P:response to salt stress"/>
    <property type="evidence" value="ECO:0000318"/>
    <property type="project" value="GO_Central"/>
</dbReference>
<evidence type="ECO:0000256" key="3">
    <source>
        <dbReference type="RuleBase" id="RU003616"/>
    </source>
</evidence>
<dbReference type="HOGENOM" id="CLU_046737_5_3_1"/>
<organism evidence="6 8">
    <name type="scientific">Medicago truncatula</name>
    <name type="common">Barrel medic</name>
    <name type="synonym">Medicago tribuloides</name>
    <dbReference type="NCBI Taxonomy" id="3880"/>
    <lineage>
        <taxon>Eukaryota</taxon>
        <taxon>Viridiplantae</taxon>
        <taxon>Streptophyta</taxon>
        <taxon>Embryophyta</taxon>
        <taxon>Tracheophyta</taxon>
        <taxon>Spermatophyta</taxon>
        <taxon>Magnoliopsida</taxon>
        <taxon>eudicotyledons</taxon>
        <taxon>Gunneridae</taxon>
        <taxon>Pentapetalae</taxon>
        <taxon>rosids</taxon>
        <taxon>fabids</taxon>
        <taxon>Fabales</taxon>
        <taxon>Fabaceae</taxon>
        <taxon>Papilionoideae</taxon>
        <taxon>50 kb inversion clade</taxon>
        <taxon>NPAAA clade</taxon>
        <taxon>Hologalegina</taxon>
        <taxon>IRL clade</taxon>
        <taxon>Trifolieae</taxon>
        <taxon>Medicago</taxon>
    </lineage>
</organism>
<dbReference type="InterPro" id="IPR031107">
    <property type="entry name" value="Small_HSP"/>
</dbReference>
<gene>
    <name evidence="6" type="ordered locus">MTR_5g061730</name>
</gene>
<evidence type="ECO:0000313" key="6">
    <source>
        <dbReference type="EMBL" id="AES97913.2"/>
    </source>
</evidence>
<dbReference type="InterPro" id="IPR008978">
    <property type="entry name" value="HSP20-like_chaperone"/>
</dbReference>
<dbReference type="Proteomes" id="UP000002051">
    <property type="component" value="Chromosome 5"/>
</dbReference>
<protein>
    <submittedName>
        <fullName evidence="6">22.0 kDa class IV heat shock protein</fullName>
    </submittedName>
</protein>
<dbReference type="Gene3D" id="2.60.40.790">
    <property type="match status" value="1"/>
</dbReference>
<comment type="similarity">
    <text evidence="2 3">Belongs to the small heat shock protein (HSP20) family.</text>
</comment>
<name>G7KA11_MEDTR</name>
<dbReference type="PaxDb" id="3880-AES97913"/>
<dbReference type="InterPro" id="IPR002068">
    <property type="entry name" value="A-crystallin/Hsp20_dom"/>
</dbReference>
<keyword evidence="8" id="KW-1185">Reference proteome</keyword>
<proteinExistence type="inferred from homology"/>
<dbReference type="EnsemblPlants" id="AES97913">
    <property type="protein sequence ID" value="AES97913"/>
    <property type="gene ID" value="MTR_5g061730"/>
</dbReference>
<dbReference type="PROSITE" id="PS01031">
    <property type="entry name" value="SHSP"/>
    <property type="match status" value="1"/>
</dbReference>
<feature type="region of interest" description="Disordered" evidence="4">
    <location>
        <begin position="1"/>
        <end position="28"/>
    </location>
</feature>
<keyword evidence="1 6" id="KW-0346">Stress response</keyword>
<dbReference type="Pfam" id="PF00011">
    <property type="entry name" value="HSP20"/>
    <property type="match status" value="1"/>
</dbReference>
<dbReference type="GO" id="GO:0051259">
    <property type="term" value="P:protein complex oligomerization"/>
    <property type="evidence" value="ECO:0000318"/>
    <property type="project" value="GO_Central"/>
</dbReference>
<dbReference type="PANTHER" id="PTHR11527">
    <property type="entry name" value="HEAT-SHOCK PROTEIN 20 FAMILY MEMBER"/>
    <property type="match status" value="1"/>
</dbReference>